<keyword evidence="3" id="KW-1185">Reference proteome</keyword>
<dbReference type="AlphaFoldDB" id="A0A9W4DKJ0"/>
<feature type="chain" id="PRO_5040810085" description="Lipoprotein" evidence="1">
    <location>
        <begin position="26"/>
        <end position="175"/>
    </location>
</feature>
<accession>A0A9W4DKJ0</accession>
<sequence length="175" mass="19213">MRGIRWSRLALAFASLILLEGCMTSNDGDTNAPLPRMSRQDAQTWAAHFAESMARSAGAPIDATSVKPQFSDCVGKNDEVAHDGRFYLTYRAEVPLPAHKQGSAGARIRDDLQKRGYEITSFRDDDTVDPAVVLEAYNPDQDFSIRVAGYKAPEVLNLGVFTPCLLPPGVKQEQL</sequence>
<dbReference type="EMBL" id="CAJSLV010000042">
    <property type="protein sequence ID" value="CAG6391852.1"/>
    <property type="molecule type" value="Genomic_DNA"/>
</dbReference>
<gene>
    <name evidence="2" type="ORF">SCOCK_140050</name>
</gene>
<evidence type="ECO:0008006" key="4">
    <source>
        <dbReference type="Google" id="ProtNLM"/>
    </source>
</evidence>
<feature type="signal peptide" evidence="1">
    <location>
        <begin position="1"/>
        <end position="25"/>
    </location>
</feature>
<comment type="caution">
    <text evidence="2">The sequence shown here is derived from an EMBL/GenBank/DDBJ whole genome shotgun (WGS) entry which is preliminary data.</text>
</comment>
<keyword evidence="1" id="KW-0732">Signal</keyword>
<evidence type="ECO:0000256" key="1">
    <source>
        <dbReference type="SAM" id="SignalP"/>
    </source>
</evidence>
<protein>
    <recommendedName>
        <fullName evidence="4">Lipoprotein</fullName>
    </recommendedName>
</protein>
<reference evidence="2" key="1">
    <citation type="submission" date="2021-05" db="EMBL/GenBank/DDBJ databases">
        <authorList>
            <person name="Arsene-Ploetze F."/>
        </authorList>
    </citation>
    <scope>NUCLEOTIDE SEQUENCE</scope>
    <source>
        <strain evidence="2">DSM 42138</strain>
    </source>
</reference>
<dbReference type="Proteomes" id="UP001152519">
    <property type="component" value="Unassembled WGS sequence"/>
</dbReference>
<organism evidence="2 3">
    <name type="scientific">Actinacidiphila cocklensis</name>
    <dbReference type="NCBI Taxonomy" id="887465"/>
    <lineage>
        <taxon>Bacteria</taxon>
        <taxon>Bacillati</taxon>
        <taxon>Actinomycetota</taxon>
        <taxon>Actinomycetes</taxon>
        <taxon>Kitasatosporales</taxon>
        <taxon>Streptomycetaceae</taxon>
        <taxon>Actinacidiphila</taxon>
    </lineage>
</organism>
<evidence type="ECO:0000313" key="2">
    <source>
        <dbReference type="EMBL" id="CAG6391852.1"/>
    </source>
</evidence>
<proteinExistence type="predicted"/>
<name>A0A9W4DKJ0_9ACTN</name>
<evidence type="ECO:0000313" key="3">
    <source>
        <dbReference type="Proteomes" id="UP001152519"/>
    </source>
</evidence>